<protein>
    <submittedName>
        <fullName evidence="1">Uncharacterized protein</fullName>
    </submittedName>
</protein>
<comment type="caution">
    <text evidence="1">The sequence shown here is derived from an EMBL/GenBank/DDBJ whole genome shotgun (WGS) entry which is preliminary data.</text>
</comment>
<sequence>NHHKECPSFPNPSPPLLPLHSLRHQEHRQTSRGTEPLLARHNHRVVNRLPASYKEAVTLCKNGSGSSISSVVRPTGPSFRPLVLVLVQVTPSTPIHHGPTAKMRDSVTWGYKNFRLLPVCCYLLLTFLPSFLNSALPDSHLAPLALTTLRLQPAQLLSRIYYMDLSPTLTSRPWTFLQRLTLASRMMHLPGLSWVYQCSTHRPISPAQLSTTVPHLRPPLLPA</sequence>
<dbReference type="EMBL" id="MU858104">
    <property type="protein sequence ID" value="KAK4213762.1"/>
    <property type="molecule type" value="Genomic_DNA"/>
</dbReference>
<dbReference type="AlphaFoldDB" id="A0AAN6YCY7"/>
<reference evidence="1" key="1">
    <citation type="journal article" date="2023" name="Mol. Phylogenet. Evol.">
        <title>Genome-scale phylogeny and comparative genomics of the fungal order Sordariales.</title>
        <authorList>
            <person name="Hensen N."/>
            <person name="Bonometti L."/>
            <person name="Westerberg I."/>
            <person name="Brannstrom I.O."/>
            <person name="Guillou S."/>
            <person name="Cros-Aarteil S."/>
            <person name="Calhoun S."/>
            <person name="Haridas S."/>
            <person name="Kuo A."/>
            <person name="Mondo S."/>
            <person name="Pangilinan J."/>
            <person name="Riley R."/>
            <person name="LaButti K."/>
            <person name="Andreopoulos B."/>
            <person name="Lipzen A."/>
            <person name="Chen C."/>
            <person name="Yan M."/>
            <person name="Daum C."/>
            <person name="Ng V."/>
            <person name="Clum A."/>
            <person name="Steindorff A."/>
            <person name="Ohm R.A."/>
            <person name="Martin F."/>
            <person name="Silar P."/>
            <person name="Natvig D.O."/>
            <person name="Lalanne C."/>
            <person name="Gautier V."/>
            <person name="Ament-Velasquez S.L."/>
            <person name="Kruys A."/>
            <person name="Hutchinson M.I."/>
            <person name="Powell A.J."/>
            <person name="Barry K."/>
            <person name="Miller A.N."/>
            <person name="Grigoriev I.V."/>
            <person name="Debuchy R."/>
            <person name="Gladieux P."/>
            <person name="Hiltunen Thoren M."/>
            <person name="Johannesson H."/>
        </authorList>
    </citation>
    <scope>NUCLEOTIDE SEQUENCE</scope>
    <source>
        <strain evidence="1">PSN293</strain>
    </source>
</reference>
<evidence type="ECO:0000313" key="1">
    <source>
        <dbReference type="EMBL" id="KAK4213762.1"/>
    </source>
</evidence>
<proteinExistence type="predicted"/>
<name>A0AAN6YCY7_9PEZI</name>
<keyword evidence="2" id="KW-1185">Reference proteome</keyword>
<organism evidence="1 2">
    <name type="scientific">Rhypophila decipiens</name>
    <dbReference type="NCBI Taxonomy" id="261697"/>
    <lineage>
        <taxon>Eukaryota</taxon>
        <taxon>Fungi</taxon>
        <taxon>Dikarya</taxon>
        <taxon>Ascomycota</taxon>
        <taxon>Pezizomycotina</taxon>
        <taxon>Sordariomycetes</taxon>
        <taxon>Sordariomycetidae</taxon>
        <taxon>Sordariales</taxon>
        <taxon>Naviculisporaceae</taxon>
        <taxon>Rhypophila</taxon>
    </lineage>
</organism>
<evidence type="ECO:0000313" key="2">
    <source>
        <dbReference type="Proteomes" id="UP001301769"/>
    </source>
</evidence>
<reference evidence="1" key="2">
    <citation type="submission" date="2023-05" db="EMBL/GenBank/DDBJ databases">
        <authorList>
            <consortium name="Lawrence Berkeley National Laboratory"/>
            <person name="Steindorff A."/>
            <person name="Hensen N."/>
            <person name="Bonometti L."/>
            <person name="Westerberg I."/>
            <person name="Brannstrom I.O."/>
            <person name="Guillou S."/>
            <person name="Cros-Aarteil S."/>
            <person name="Calhoun S."/>
            <person name="Haridas S."/>
            <person name="Kuo A."/>
            <person name="Mondo S."/>
            <person name="Pangilinan J."/>
            <person name="Riley R."/>
            <person name="Labutti K."/>
            <person name="Andreopoulos B."/>
            <person name="Lipzen A."/>
            <person name="Chen C."/>
            <person name="Yanf M."/>
            <person name="Daum C."/>
            <person name="Ng V."/>
            <person name="Clum A."/>
            <person name="Ohm R."/>
            <person name="Martin F."/>
            <person name="Silar P."/>
            <person name="Natvig D."/>
            <person name="Lalanne C."/>
            <person name="Gautier V."/>
            <person name="Ament-Velasquez S.L."/>
            <person name="Kruys A."/>
            <person name="Hutchinson M.I."/>
            <person name="Powell A.J."/>
            <person name="Barry K."/>
            <person name="Miller A.N."/>
            <person name="Grigoriev I.V."/>
            <person name="Debuchy R."/>
            <person name="Gladieux P."/>
            <person name="Thoren M.H."/>
            <person name="Johannesson H."/>
        </authorList>
    </citation>
    <scope>NUCLEOTIDE SEQUENCE</scope>
    <source>
        <strain evidence="1">PSN293</strain>
    </source>
</reference>
<accession>A0AAN6YCY7</accession>
<gene>
    <name evidence="1" type="ORF">QBC37DRAFT_463506</name>
</gene>
<feature type="non-terminal residue" evidence="1">
    <location>
        <position position="1"/>
    </location>
</feature>
<dbReference type="Proteomes" id="UP001301769">
    <property type="component" value="Unassembled WGS sequence"/>
</dbReference>